<evidence type="ECO:0000256" key="1">
    <source>
        <dbReference type="ARBA" id="ARBA00009798"/>
    </source>
</evidence>
<dbReference type="GO" id="GO:0016829">
    <property type="term" value="F:lyase activity"/>
    <property type="evidence" value="ECO:0007669"/>
    <property type="project" value="UniProtKB-KW"/>
</dbReference>
<evidence type="ECO:0000259" key="5">
    <source>
        <dbReference type="Pfam" id="PF04073"/>
    </source>
</evidence>
<dbReference type="Gene3D" id="3.90.960.10">
    <property type="entry name" value="YbaK/aminoacyl-tRNA synthetase-associated domain"/>
    <property type="match status" value="1"/>
</dbReference>
<keyword evidence="7" id="KW-1185">Reference proteome</keyword>
<evidence type="ECO:0000313" key="7">
    <source>
        <dbReference type="Proteomes" id="UP000642070"/>
    </source>
</evidence>
<dbReference type="NCBIfam" id="TIGR00011">
    <property type="entry name" value="YbaK_EbsC"/>
    <property type="match status" value="1"/>
</dbReference>
<comment type="caution">
    <text evidence="6">The sequence shown here is derived from an EMBL/GenBank/DDBJ whole genome shotgun (WGS) entry which is preliminary data.</text>
</comment>
<organism evidence="6 7">
    <name type="scientific">Dactylosporangium sucinum</name>
    <dbReference type="NCBI Taxonomy" id="1424081"/>
    <lineage>
        <taxon>Bacteria</taxon>
        <taxon>Bacillati</taxon>
        <taxon>Actinomycetota</taxon>
        <taxon>Actinomycetes</taxon>
        <taxon>Micromonosporales</taxon>
        <taxon>Micromonosporaceae</taxon>
        <taxon>Dactylosporangium</taxon>
    </lineage>
</organism>
<reference evidence="6" key="1">
    <citation type="journal article" date="2014" name="Int. J. Syst. Evol. Microbiol.">
        <title>Complete genome sequence of Corynebacterium casei LMG S-19264T (=DSM 44701T), isolated from a smear-ripened cheese.</title>
        <authorList>
            <consortium name="US DOE Joint Genome Institute (JGI-PGF)"/>
            <person name="Walter F."/>
            <person name="Albersmeier A."/>
            <person name="Kalinowski J."/>
            <person name="Ruckert C."/>
        </authorList>
    </citation>
    <scope>NUCLEOTIDE SEQUENCE</scope>
    <source>
        <strain evidence="6">JCM 19831</strain>
    </source>
</reference>
<dbReference type="InterPro" id="IPR007214">
    <property type="entry name" value="YbaK/aa-tRNA-synth-assoc-dom"/>
</dbReference>
<keyword evidence="3 4" id="KW-0456">Lyase</keyword>
<dbReference type="EC" id="4.2.-.-" evidence="4"/>
<dbReference type="GO" id="GO:0006412">
    <property type="term" value="P:translation"/>
    <property type="evidence" value="ECO:0007669"/>
    <property type="project" value="UniProtKB-KW"/>
</dbReference>
<evidence type="ECO:0000256" key="3">
    <source>
        <dbReference type="ARBA" id="ARBA00023239"/>
    </source>
</evidence>
<evidence type="ECO:0000256" key="4">
    <source>
        <dbReference type="PIRNR" id="PIRNR006181"/>
    </source>
</evidence>
<sequence length="159" mass="16147">MASKGTPATALLTRAKVTFTPHTYEVDPRAASYGEAAAAALGVDPARLFKTLVTTVDGKLTVGVVPVSSSLDLKALAAAVGGKRAAMAEPAAAERATGYVTGGISPVGQRSRLPIVIDASASGFETMFVSGGRRGLQIELAPDDLVQVTDAVLADIATH</sequence>
<evidence type="ECO:0000256" key="2">
    <source>
        <dbReference type="ARBA" id="ARBA00022917"/>
    </source>
</evidence>
<dbReference type="GO" id="GO:0002161">
    <property type="term" value="F:aminoacyl-tRNA deacylase activity"/>
    <property type="evidence" value="ECO:0007669"/>
    <property type="project" value="InterPro"/>
</dbReference>
<dbReference type="PANTHER" id="PTHR30411">
    <property type="entry name" value="CYTOPLASMIC PROTEIN"/>
    <property type="match status" value="1"/>
</dbReference>
<dbReference type="InterPro" id="IPR036754">
    <property type="entry name" value="YbaK/aa-tRNA-synt-asso_dom_sf"/>
</dbReference>
<keyword evidence="2 4" id="KW-0648">Protein biosynthesis</keyword>
<name>A0A917WNN9_9ACTN</name>
<dbReference type="CDD" id="cd00002">
    <property type="entry name" value="YbaK_deacylase"/>
    <property type="match status" value="1"/>
</dbReference>
<protein>
    <recommendedName>
        <fullName evidence="4">Cys-tRNA(Pro)/Cys-tRNA(Cys) deacylase</fullName>
        <ecNumber evidence="4">4.2.-.-</ecNumber>
    </recommendedName>
</protein>
<dbReference type="RefSeq" id="WP_190249334.1">
    <property type="nucleotide sequence ID" value="NZ_BMPI01000007.1"/>
</dbReference>
<dbReference type="Proteomes" id="UP000642070">
    <property type="component" value="Unassembled WGS sequence"/>
</dbReference>
<dbReference type="InterPro" id="IPR004369">
    <property type="entry name" value="Prolyl-tRNA_editing_YbaK/EbsC"/>
</dbReference>
<dbReference type="PANTHER" id="PTHR30411:SF0">
    <property type="entry name" value="CYS-TRNA(PRO)_CYS-TRNA(CYS) DEACYLASE YBAK"/>
    <property type="match status" value="1"/>
</dbReference>
<dbReference type="EMBL" id="BMPI01000007">
    <property type="protein sequence ID" value="GGM17651.1"/>
    <property type="molecule type" value="Genomic_DNA"/>
</dbReference>
<dbReference type="SUPFAM" id="SSF55826">
    <property type="entry name" value="YbaK/ProRS associated domain"/>
    <property type="match status" value="1"/>
</dbReference>
<gene>
    <name evidence="6" type="primary">ebsC</name>
    <name evidence="6" type="ORF">GCM10007977_018650</name>
</gene>
<reference evidence="6" key="2">
    <citation type="submission" date="2020-09" db="EMBL/GenBank/DDBJ databases">
        <authorList>
            <person name="Sun Q."/>
            <person name="Ohkuma M."/>
        </authorList>
    </citation>
    <scope>NUCLEOTIDE SEQUENCE</scope>
    <source>
        <strain evidence="6">JCM 19831</strain>
    </source>
</reference>
<dbReference type="Pfam" id="PF04073">
    <property type="entry name" value="tRNA_edit"/>
    <property type="match status" value="1"/>
</dbReference>
<dbReference type="AlphaFoldDB" id="A0A917WNN9"/>
<evidence type="ECO:0000313" key="6">
    <source>
        <dbReference type="EMBL" id="GGM17651.1"/>
    </source>
</evidence>
<proteinExistence type="inferred from homology"/>
<accession>A0A917WNN9</accession>
<dbReference type="PIRSF" id="PIRSF006181">
    <property type="entry name" value="EbsC_YbaK"/>
    <property type="match status" value="1"/>
</dbReference>
<comment type="similarity">
    <text evidence="1 4">Belongs to the prolyl-tRNA editing family. YbaK/EbsC subfamily.</text>
</comment>
<feature type="domain" description="YbaK/aminoacyl-tRNA synthetase-associated" evidence="5">
    <location>
        <begin position="30"/>
        <end position="146"/>
    </location>
</feature>